<dbReference type="RefSeq" id="WP_056990997.1">
    <property type="nucleotide sequence ID" value="NZ_JQAR01000006.1"/>
</dbReference>
<name>A0A0R2FQD6_9LACO</name>
<dbReference type="PATRIC" id="fig|1618.3.peg.2152"/>
<organism evidence="3 4">
    <name type="scientific">Liquorilactobacillus mali</name>
    <dbReference type="NCBI Taxonomy" id="1618"/>
    <lineage>
        <taxon>Bacteria</taxon>
        <taxon>Bacillati</taxon>
        <taxon>Bacillota</taxon>
        <taxon>Bacilli</taxon>
        <taxon>Lactobacillales</taxon>
        <taxon>Lactobacillaceae</taxon>
        <taxon>Liquorilactobacillus</taxon>
    </lineage>
</organism>
<feature type="compositionally biased region" description="Low complexity" evidence="1">
    <location>
        <begin position="145"/>
        <end position="154"/>
    </location>
</feature>
<feature type="compositionally biased region" description="Polar residues" evidence="1">
    <location>
        <begin position="63"/>
        <end position="75"/>
    </location>
</feature>
<dbReference type="InterPro" id="IPR021136">
    <property type="entry name" value="Flagellar_hook_control-like_C"/>
</dbReference>
<keyword evidence="3" id="KW-0282">Flagellum</keyword>
<feature type="region of interest" description="Disordered" evidence="1">
    <location>
        <begin position="130"/>
        <end position="169"/>
    </location>
</feature>
<sequence length="507" mass="54992">MNSTVITNQQAAATKVISVGNSNTTSETGTSAVQFINLLQQKMGSKPSVNDTGESDSSDENLSDTTGFQDNKDTLINQQIKEERKKRENDEINSQNLSAVNAVVQEESNLHSIPENAMETEMLKTSDFKAGQVNGPSLADDEELSSFSSTVSTSENASPDNKVTKKDMDMTDLSSKSIVGSQQELSINLLANNPNTNDQQSNKQPEVKSISVQDLDDIDSVQSTVSKIKTSSDVMGNFSLADMLGSQDTSLVMQDEFTQGSKDTTEIMPKVSSTTTAKSNDEENSVPIVEVDAKEKLTSAVTTDAKENSTSAEEVIKNVTQSQTAVANLMMENKIVTDSKSDFTSRISDSGTVLQSRTATSIVKTLLGGESKQVTVQLEPKNLGKIEISLQSTSNEVSLDFKLSSSHAKSLISGISTQLEQILNKQIAADQTADNKITAYQTTTTGILDGAQFSFGQHQFGQQANQNMPKTRLNEQYRNNKIGQDETITKEQEKERQSEKNIISILA</sequence>
<feature type="compositionally biased region" description="Basic and acidic residues" evidence="1">
    <location>
        <begin position="484"/>
        <end position="499"/>
    </location>
</feature>
<gene>
    <name evidence="3" type="ORF">IV36_GL002106</name>
</gene>
<dbReference type="STRING" id="1618.IV36_GL002106"/>
<evidence type="ECO:0000259" key="2">
    <source>
        <dbReference type="Pfam" id="PF02120"/>
    </source>
</evidence>
<dbReference type="OrthoDB" id="2300259at2"/>
<evidence type="ECO:0000313" key="3">
    <source>
        <dbReference type="EMBL" id="KRN30745.1"/>
    </source>
</evidence>
<dbReference type="EMBL" id="JQAR01000006">
    <property type="protein sequence ID" value="KRN30745.1"/>
    <property type="molecule type" value="Genomic_DNA"/>
</dbReference>
<evidence type="ECO:0000313" key="4">
    <source>
        <dbReference type="Proteomes" id="UP000051727"/>
    </source>
</evidence>
<dbReference type="Gene3D" id="3.30.750.140">
    <property type="match status" value="1"/>
</dbReference>
<dbReference type="InterPro" id="IPR038610">
    <property type="entry name" value="FliK-like_C_sf"/>
</dbReference>
<evidence type="ECO:0000256" key="1">
    <source>
        <dbReference type="SAM" id="MobiDB-lite"/>
    </source>
</evidence>
<feature type="compositionally biased region" description="Polar residues" evidence="1">
    <location>
        <begin position="191"/>
        <end position="204"/>
    </location>
</feature>
<feature type="domain" description="Flagellar hook-length control protein-like C-terminal" evidence="2">
    <location>
        <begin position="367"/>
        <end position="426"/>
    </location>
</feature>
<feature type="region of interest" description="Disordered" evidence="1">
    <location>
        <begin position="191"/>
        <end position="210"/>
    </location>
</feature>
<reference evidence="3 4" key="1">
    <citation type="journal article" date="2015" name="Genome Announc.">
        <title>Expanding the biotechnology potential of lactobacilli through comparative genomics of 213 strains and associated genera.</title>
        <authorList>
            <person name="Sun Z."/>
            <person name="Harris H.M."/>
            <person name="McCann A."/>
            <person name="Guo C."/>
            <person name="Argimon S."/>
            <person name="Zhang W."/>
            <person name="Yang X."/>
            <person name="Jeffery I.B."/>
            <person name="Cooney J.C."/>
            <person name="Kagawa T.F."/>
            <person name="Liu W."/>
            <person name="Song Y."/>
            <person name="Salvetti E."/>
            <person name="Wrobel A."/>
            <person name="Rasinkangas P."/>
            <person name="Parkhill J."/>
            <person name="Rea M.C."/>
            <person name="O'Sullivan O."/>
            <person name="Ritari J."/>
            <person name="Douillard F.P."/>
            <person name="Paul Ross R."/>
            <person name="Yang R."/>
            <person name="Briner A.E."/>
            <person name="Felis G.E."/>
            <person name="de Vos W.M."/>
            <person name="Barrangou R."/>
            <person name="Klaenhammer T.R."/>
            <person name="Caufield P.W."/>
            <person name="Cui Y."/>
            <person name="Zhang H."/>
            <person name="O'Toole P.W."/>
        </authorList>
    </citation>
    <scope>NUCLEOTIDE SEQUENCE [LARGE SCALE GENOMIC DNA]</scope>
    <source>
        <strain evidence="3 4">ATCC 27304</strain>
    </source>
</reference>
<dbReference type="Proteomes" id="UP000051727">
    <property type="component" value="Unassembled WGS sequence"/>
</dbReference>
<feature type="region of interest" description="Disordered" evidence="1">
    <location>
        <begin position="484"/>
        <end position="503"/>
    </location>
</feature>
<feature type="region of interest" description="Disordered" evidence="1">
    <location>
        <begin position="44"/>
        <end position="75"/>
    </location>
</feature>
<feature type="compositionally biased region" description="Acidic residues" evidence="1">
    <location>
        <begin position="53"/>
        <end position="62"/>
    </location>
</feature>
<comment type="caution">
    <text evidence="3">The sequence shown here is derived from an EMBL/GenBank/DDBJ whole genome shotgun (WGS) entry which is preliminary data.</text>
</comment>
<keyword evidence="3" id="KW-0966">Cell projection</keyword>
<proteinExistence type="predicted"/>
<keyword evidence="3" id="KW-0969">Cilium</keyword>
<dbReference type="AlphaFoldDB" id="A0A0R2FQD6"/>
<accession>A0A0R2FQD6</accession>
<protein>
    <submittedName>
        <fullName evidence="3">Flagellar hook-length control protein FliK</fullName>
    </submittedName>
</protein>
<dbReference type="Pfam" id="PF02120">
    <property type="entry name" value="Flg_hook"/>
    <property type="match status" value="1"/>
</dbReference>